<keyword evidence="1" id="KW-0969">Cilium</keyword>
<dbReference type="Gene3D" id="3.40.1690.10">
    <property type="entry name" value="secretion proteins EscU"/>
    <property type="match status" value="1"/>
</dbReference>
<proteinExistence type="predicted"/>
<name>A0A1D7QUJ8_9BACI</name>
<dbReference type="PANTHER" id="PTHR30531">
    <property type="entry name" value="FLAGELLAR BIOSYNTHETIC PROTEIN FLHB"/>
    <property type="match status" value="1"/>
</dbReference>
<dbReference type="OrthoDB" id="9810419at2"/>
<dbReference type="PATRIC" id="fig|632773.3.peg.1412"/>
<dbReference type="Proteomes" id="UP000094463">
    <property type="component" value="Chromosome"/>
</dbReference>
<keyword evidence="2" id="KW-1185">Reference proteome</keyword>
<gene>
    <name evidence="1" type="primary">flhB-1</name>
    <name evidence="1" type="ORF">BBEV_1337</name>
</gene>
<sequence>MMISKHFNHVNRRKVNGPSAAVIRYDESNDDDPKVIASGKGYIAERILELAKENHIHMEEDALLLENLIDMDLGENIPPQLYAVIAEILLMIEEIERNY</sequence>
<protein>
    <submittedName>
        <fullName evidence="1">Flagellar Biosynthesis FlhS-Like Protein</fullName>
    </submittedName>
</protein>
<dbReference type="Pfam" id="PF01312">
    <property type="entry name" value="Bac_export_2"/>
    <property type="match status" value="1"/>
</dbReference>
<dbReference type="EMBL" id="CP012502">
    <property type="protein sequence ID" value="AOM82700.1"/>
    <property type="molecule type" value="Genomic_DNA"/>
</dbReference>
<dbReference type="RefSeq" id="WP_084007268.1">
    <property type="nucleotide sequence ID" value="NZ_CP012502.1"/>
</dbReference>
<organism evidence="1 2">
    <name type="scientific">Salisediminibacterium beveridgei</name>
    <dbReference type="NCBI Taxonomy" id="632773"/>
    <lineage>
        <taxon>Bacteria</taxon>
        <taxon>Bacillati</taxon>
        <taxon>Bacillota</taxon>
        <taxon>Bacilli</taxon>
        <taxon>Bacillales</taxon>
        <taxon>Bacillaceae</taxon>
        <taxon>Salisediminibacterium</taxon>
    </lineage>
</organism>
<evidence type="ECO:0000313" key="2">
    <source>
        <dbReference type="Proteomes" id="UP000094463"/>
    </source>
</evidence>
<dbReference type="SUPFAM" id="SSF160544">
    <property type="entry name" value="EscU C-terminal domain-like"/>
    <property type="match status" value="1"/>
</dbReference>
<dbReference type="PANTHER" id="PTHR30531:SF12">
    <property type="entry name" value="FLAGELLAR BIOSYNTHETIC PROTEIN FLHB"/>
    <property type="match status" value="1"/>
</dbReference>
<dbReference type="GO" id="GO:0005886">
    <property type="term" value="C:plasma membrane"/>
    <property type="evidence" value="ECO:0007669"/>
    <property type="project" value="TreeGrafter"/>
</dbReference>
<dbReference type="AlphaFoldDB" id="A0A1D7QUJ8"/>
<reference evidence="1 2" key="1">
    <citation type="submission" date="2015-08" db="EMBL/GenBank/DDBJ databases">
        <title>The complete genome sequence of Bacillus beveridgei MLTeJB.</title>
        <authorList>
            <person name="Hanson T.E."/>
            <person name="Mesa C."/>
            <person name="Basesman S.M."/>
            <person name="Oremland R.S."/>
        </authorList>
    </citation>
    <scope>NUCLEOTIDE SEQUENCE [LARGE SCALE GENOMIC DNA]</scope>
    <source>
        <strain evidence="1 2">MLTeJB</strain>
    </source>
</reference>
<dbReference type="GO" id="GO:0009306">
    <property type="term" value="P:protein secretion"/>
    <property type="evidence" value="ECO:0007669"/>
    <property type="project" value="InterPro"/>
</dbReference>
<dbReference type="InterPro" id="IPR029025">
    <property type="entry name" value="T3SS_substrate_exporter_C"/>
</dbReference>
<dbReference type="KEGG" id="bbev:BBEV_1337"/>
<keyword evidence="1" id="KW-0966">Cell projection</keyword>
<evidence type="ECO:0000313" key="1">
    <source>
        <dbReference type="EMBL" id="AOM82700.1"/>
    </source>
</evidence>
<keyword evidence="1" id="KW-0282">Flagellum</keyword>
<dbReference type="STRING" id="632773.BBEV_1337"/>
<accession>A0A1D7QUJ8</accession>
<dbReference type="InterPro" id="IPR006135">
    <property type="entry name" value="T3SS_substrate_exporter"/>
</dbReference>